<organism evidence="9 10">
    <name type="scientific">Lentinus tigrinus ALCF2SS1-6</name>
    <dbReference type="NCBI Taxonomy" id="1328759"/>
    <lineage>
        <taxon>Eukaryota</taxon>
        <taxon>Fungi</taxon>
        <taxon>Dikarya</taxon>
        <taxon>Basidiomycota</taxon>
        <taxon>Agaricomycotina</taxon>
        <taxon>Agaricomycetes</taxon>
        <taxon>Polyporales</taxon>
        <taxon>Polyporaceae</taxon>
        <taxon>Lentinus</taxon>
    </lineage>
</organism>
<keyword evidence="3 6" id="KW-1133">Transmembrane helix</keyword>
<accession>A0A5C2RMI8</accession>
<dbReference type="STRING" id="1328759.A0A5C2RMI8"/>
<dbReference type="Pfam" id="PF02163">
    <property type="entry name" value="Peptidase_M50"/>
    <property type="match status" value="1"/>
</dbReference>
<dbReference type="GO" id="GO:0005737">
    <property type="term" value="C:cytoplasm"/>
    <property type="evidence" value="ECO:0007669"/>
    <property type="project" value="TreeGrafter"/>
</dbReference>
<evidence type="ECO:0000256" key="4">
    <source>
        <dbReference type="ARBA" id="ARBA00023136"/>
    </source>
</evidence>
<evidence type="ECO:0000313" key="10">
    <source>
        <dbReference type="Proteomes" id="UP000313359"/>
    </source>
</evidence>
<evidence type="ECO:0000256" key="5">
    <source>
        <dbReference type="ARBA" id="ARBA00032658"/>
    </source>
</evidence>
<dbReference type="GO" id="GO:0004222">
    <property type="term" value="F:metalloendopeptidase activity"/>
    <property type="evidence" value="ECO:0007669"/>
    <property type="project" value="InterPro"/>
</dbReference>
<evidence type="ECO:0000256" key="2">
    <source>
        <dbReference type="ARBA" id="ARBA00022692"/>
    </source>
</evidence>
<evidence type="ECO:0000313" key="9">
    <source>
        <dbReference type="EMBL" id="RPD52534.1"/>
    </source>
</evidence>
<dbReference type="PRINTS" id="PR01000">
    <property type="entry name" value="SREBPS2PTASE"/>
</dbReference>
<feature type="transmembrane region" description="Helical" evidence="6">
    <location>
        <begin position="86"/>
        <end position="112"/>
    </location>
</feature>
<keyword evidence="7" id="KW-0732">Signal</keyword>
<dbReference type="InterPro" id="IPR008915">
    <property type="entry name" value="Peptidase_M50"/>
</dbReference>
<keyword evidence="2 6" id="KW-0812">Transmembrane</keyword>
<name>A0A5C2RMI8_9APHY</name>
<sequence length="571" mass="62094">MLVLVLVSLILFWAALYACRAHRRRNAPSLLPASSSAASSASPVLYSSRGTRITLHNLHLSAQLSSFNDIHLSASARIRRSRWKPLLALAYDAGSLIGLVGMAASVLLLLWASFQLALSLYRTPPPRTPLLHKRDALPEVTSLPSSHHAPLTLIVPGLTTPLADLPVFLLALFTTQVIHEFGHAVAAAIESVSLTSVGLGLTVLLPSAFVAFPSGQVDALPPRPRLRVITAGAFHNLLFWLALLAFSSTHLSTTFCSLLGYGDVSRYGRVVVGVDESSPLYGHLPIGAVIYKVGDDTLDTASGAAERWEALLTHRHSPSEDSRTLGWCAEELWFAAHNSSCCTSSHPVVPTQACFAPSSDPSFERCVDPLLFLHSDASTSKHRCTSAVDCGHGQLCVRPRGDQELLTLTLHILPWLRDDDSDAERTVVWQGDPTEILSEVVVGDWLPRFRVLPVGLPVLFSQFFMYLKMLTLSLYFFNLLPLPFLDGGQLFDTLQDWWSHTLNHVDGDGEYVSLAELEGGGDGDGRRPHLHTKHTLTEAKKAGLRRAVHVGVGASLGTCVVLSLANAYMNR</sequence>
<dbReference type="GO" id="GO:1905897">
    <property type="term" value="P:regulation of response to endoplasmic reticulum stress"/>
    <property type="evidence" value="ECO:0007669"/>
    <property type="project" value="TreeGrafter"/>
</dbReference>
<dbReference type="GO" id="GO:0012505">
    <property type="term" value="C:endomembrane system"/>
    <property type="evidence" value="ECO:0007669"/>
    <property type="project" value="UniProtKB-SubCell"/>
</dbReference>
<dbReference type="PANTHER" id="PTHR13325:SF3">
    <property type="entry name" value="MEMBRANE-BOUND TRANSCRIPTION FACTOR SITE-2 PROTEASE"/>
    <property type="match status" value="1"/>
</dbReference>
<feature type="transmembrane region" description="Helical" evidence="6">
    <location>
        <begin position="547"/>
        <end position="569"/>
    </location>
</feature>
<comment type="subcellular location">
    <subcellularLocation>
        <location evidence="1">Endomembrane system</location>
        <topology evidence="1">Multi-pass membrane protein</topology>
    </subcellularLocation>
</comment>
<dbReference type="OrthoDB" id="7694678at2759"/>
<feature type="chain" id="PRO_5022743938" description="Endopeptidase S2P" evidence="7">
    <location>
        <begin position="22"/>
        <end position="571"/>
    </location>
</feature>
<evidence type="ECO:0000256" key="1">
    <source>
        <dbReference type="ARBA" id="ARBA00004127"/>
    </source>
</evidence>
<evidence type="ECO:0000256" key="6">
    <source>
        <dbReference type="SAM" id="Phobius"/>
    </source>
</evidence>
<feature type="transmembrane region" description="Helical" evidence="6">
    <location>
        <begin position="454"/>
        <end position="477"/>
    </location>
</feature>
<keyword evidence="10" id="KW-1185">Reference proteome</keyword>
<reference evidence="9" key="1">
    <citation type="journal article" date="2018" name="Genome Biol. Evol.">
        <title>Genomics and development of Lentinus tigrinus, a white-rot wood-decaying mushroom with dimorphic fruiting bodies.</title>
        <authorList>
            <person name="Wu B."/>
            <person name="Xu Z."/>
            <person name="Knudson A."/>
            <person name="Carlson A."/>
            <person name="Chen N."/>
            <person name="Kovaka S."/>
            <person name="LaButti K."/>
            <person name="Lipzen A."/>
            <person name="Pennachio C."/>
            <person name="Riley R."/>
            <person name="Schakwitz W."/>
            <person name="Umezawa K."/>
            <person name="Ohm R.A."/>
            <person name="Grigoriev I.V."/>
            <person name="Nagy L.G."/>
            <person name="Gibbons J."/>
            <person name="Hibbett D."/>
        </authorList>
    </citation>
    <scope>NUCLEOTIDE SEQUENCE [LARGE SCALE GENOMIC DNA]</scope>
    <source>
        <strain evidence="9">ALCF2SS1-6</strain>
    </source>
</reference>
<dbReference type="PANTHER" id="PTHR13325">
    <property type="entry name" value="PROTEASE M50 MEMBRANE-BOUND TRANSCRIPTION FACTOR SITE 2 PROTEASE"/>
    <property type="match status" value="1"/>
</dbReference>
<evidence type="ECO:0000259" key="8">
    <source>
        <dbReference type="Pfam" id="PF02163"/>
    </source>
</evidence>
<dbReference type="EMBL" id="ML122354">
    <property type="protein sequence ID" value="RPD52534.1"/>
    <property type="molecule type" value="Genomic_DNA"/>
</dbReference>
<dbReference type="GO" id="GO:0031293">
    <property type="term" value="P:membrane protein intracellular domain proteolysis"/>
    <property type="evidence" value="ECO:0007669"/>
    <property type="project" value="TreeGrafter"/>
</dbReference>
<gene>
    <name evidence="9" type="ORF">L227DRAFT_558646</name>
</gene>
<feature type="transmembrane region" description="Helical" evidence="6">
    <location>
        <begin position="185"/>
        <end position="212"/>
    </location>
</feature>
<protein>
    <recommendedName>
        <fullName evidence="5">Endopeptidase S2P</fullName>
    </recommendedName>
</protein>
<evidence type="ECO:0000256" key="7">
    <source>
        <dbReference type="SAM" id="SignalP"/>
    </source>
</evidence>
<dbReference type="Proteomes" id="UP000313359">
    <property type="component" value="Unassembled WGS sequence"/>
</dbReference>
<evidence type="ECO:0000256" key="3">
    <source>
        <dbReference type="ARBA" id="ARBA00022989"/>
    </source>
</evidence>
<feature type="domain" description="Peptidase M50" evidence="8">
    <location>
        <begin position="168"/>
        <end position="500"/>
    </location>
</feature>
<proteinExistence type="predicted"/>
<keyword evidence="4 6" id="KW-0472">Membrane</keyword>
<dbReference type="GO" id="GO:0016020">
    <property type="term" value="C:membrane"/>
    <property type="evidence" value="ECO:0007669"/>
    <property type="project" value="InterPro"/>
</dbReference>
<dbReference type="InterPro" id="IPR001193">
    <property type="entry name" value="MBTPS2"/>
</dbReference>
<feature type="transmembrane region" description="Helical" evidence="6">
    <location>
        <begin position="153"/>
        <end position="173"/>
    </location>
</feature>
<feature type="transmembrane region" description="Helical" evidence="6">
    <location>
        <begin position="237"/>
        <end position="261"/>
    </location>
</feature>
<dbReference type="AlphaFoldDB" id="A0A5C2RMI8"/>
<feature type="signal peptide" evidence="7">
    <location>
        <begin position="1"/>
        <end position="21"/>
    </location>
</feature>